<name>A0ABZ0UQ27_9RICK</name>
<dbReference type="GO" id="GO:0016301">
    <property type="term" value="F:kinase activity"/>
    <property type="evidence" value="ECO:0007669"/>
    <property type="project" value="UniProtKB-KW"/>
</dbReference>
<sequence>MNLCIITGKIGSGKSTILSSIKELGGSCYSMDEFSNIVLQTLLMDEVLSLCNGQILIIDDMVQVYQAYQLMIELWEQLSDKHPNDHFILQRYGRVVNLTKKFTALKELMQKKMPLPPIIDKKRLSTIILQKPSLLQQLEDVIYPTTLHLALHYIRKKLAIHRIIYIEHPPVKLNILLNNLKDISHHFFIVEIDEKLRNTRLLQRDTDRLLLKMLQERQDIELSTLLQHVDSHKITTLKHENSNLIAQKILAIT</sequence>
<dbReference type="Gene3D" id="3.40.50.300">
    <property type="entry name" value="P-loop containing nucleotide triphosphate hydrolases"/>
    <property type="match status" value="1"/>
</dbReference>
<dbReference type="RefSeq" id="WP_323722428.1">
    <property type="nucleotide sequence ID" value="NZ_CP110343.1"/>
</dbReference>
<proteinExistence type="predicted"/>
<reference evidence="1" key="1">
    <citation type="submission" date="2022-10" db="EMBL/GenBank/DDBJ databases">
        <title>Host association and intracellularity evolved multiple times independently in the Rickettsiales.</title>
        <authorList>
            <person name="Castelli M."/>
            <person name="Nardi T."/>
            <person name="Gammuto L."/>
            <person name="Bellinzona G."/>
            <person name="Sabaneyeva E."/>
            <person name="Potekhin A."/>
            <person name="Serra V."/>
            <person name="Petroni G."/>
            <person name="Sassera D."/>
        </authorList>
    </citation>
    <scope>NUCLEOTIDE SEQUENCE [LARGE SCALE GENOMIC DNA]</scope>
    <source>
        <strain evidence="1">US_Bl 11III1</strain>
    </source>
</reference>
<evidence type="ECO:0000313" key="1">
    <source>
        <dbReference type="EMBL" id="WPX97777.1"/>
    </source>
</evidence>
<organism evidence="1 2">
    <name type="scientific">Candidatus Fokinia crypta</name>
    <dbReference type="NCBI Taxonomy" id="1920990"/>
    <lineage>
        <taxon>Bacteria</taxon>
        <taxon>Pseudomonadati</taxon>
        <taxon>Pseudomonadota</taxon>
        <taxon>Alphaproteobacteria</taxon>
        <taxon>Rickettsiales</taxon>
        <taxon>Candidatus Midichloriaceae</taxon>
        <taxon>Candidatus Fokinia</taxon>
    </lineage>
</organism>
<gene>
    <name evidence="1" type="ORF">Fokcrypt_00295</name>
</gene>
<keyword evidence="1" id="KW-0808">Transferase</keyword>
<dbReference type="EMBL" id="CP110343">
    <property type="protein sequence ID" value="WPX97777.1"/>
    <property type="molecule type" value="Genomic_DNA"/>
</dbReference>
<protein>
    <submittedName>
        <fullName evidence="1">Dephospho-CoA kinasefamily protein</fullName>
    </submittedName>
</protein>
<evidence type="ECO:0000313" key="2">
    <source>
        <dbReference type="Proteomes" id="UP001325140"/>
    </source>
</evidence>
<dbReference type="Proteomes" id="UP001325140">
    <property type="component" value="Chromosome"/>
</dbReference>
<keyword evidence="1" id="KW-0418">Kinase</keyword>
<accession>A0ABZ0UQ27</accession>
<dbReference type="InterPro" id="IPR027417">
    <property type="entry name" value="P-loop_NTPase"/>
</dbReference>
<dbReference type="SUPFAM" id="SSF52540">
    <property type="entry name" value="P-loop containing nucleoside triphosphate hydrolases"/>
    <property type="match status" value="1"/>
</dbReference>
<keyword evidence="2" id="KW-1185">Reference proteome</keyword>